<protein>
    <submittedName>
        <fullName evidence="1">Uncharacterized protein</fullName>
    </submittedName>
</protein>
<organism evidence="1 2">
    <name type="scientific">Eumeta variegata</name>
    <name type="common">Bagworm moth</name>
    <name type="synonym">Eumeta japonica</name>
    <dbReference type="NCBI Taxonomy" id="151549"/>
    <lineage>
        <taxon>Eukaryota</taxon>
        <taxon>Metazoa</taxon>
        <taxon>Ecdysozoa</taxon>
        <taxon>Arthropoda</taxon>
        <taxon>Hexapoda</taxon>
        <taxon>Insecta</taxon>
        <taxon>Pterygota</taxon>
        <taxon>Neoptera</taxon>
        <taxon>Endopterygota</taxon>
        <taxon>Lepidoptera</taxon>
        <taxon>Glossata</taxon>
        <taxon>Ditrysia</taxon>
        <taxon>Tineoidea</taxon>
        <taxon>Psychidae</taxon>
        <taxon>Oiketicinae</taxon>
        <taxon>Eumeta</taxon>
    </lineage>
</organism>
<evidence type="ECO:0000313" key="1">
    <source>
        <dbReference type="EMBL" id="GBP15611.1"/>
    </source>
</evidence>
<proteinExistence type="predicted"/>
<evidence type="ECO:0000313" key="2">
    <source>
        <dbReference type="Proteomes" id="UP000299102"/>
    </source>
</evidence>
<dbReference type="AlphaFoldDB" id="A0A4C1TNY8"/>
<reference evidence="1 2" key="1">
    <citation type="journal article" date="2019" name="Commun. Biol.">
        <title>The bagworm genome reveals a unique fibroin gene that provides high tensile strength.</title>
        <authorList>
            <person name="Kono N."/>
            <person name="Nakamura H."/>
            <person name="Ohtoshi R."/>
            <person name="Tomita M."/>
            <person name="Numata K."/>
            <person name="Arakawa K."/>
        </authorList>
    </citation>
    <scope>NUCLEOTIDE SEQUENCE [LARGE SCALE GENOMIC DNA]</scope>
</reference>
<sequence length="112" mass="13266">MYKRFFIWLPLENRAQIRAVLFLGSRAPAVCRRRLTLLFARDRRWLTTRRDNRSFYALGAGRRQHLDMATLSLTVICINQRFTVDKEEVTHMTYEVSTINISTVEVNTRSEE</sequence>
<name>A0A4C1TNY8_EUMVA</name>
<dbReference type="Proteomes" id="UP000299102">
    <property type="component" value="Unassembled WGS sequence"/>
</dbReference>
<comment type="caution">
    <text evidence="1">The sequence shown here is derived from an EMBL/GenBank/DDBJ whole genome shotgun (WGS) entry which is preliminary data.</text>
</comment>
<accession>A0A4C1TNY8</accession>
<gene>
    <name evidence="1" type="ORF">EVAR_5309_1</name>
</gene>
<keyword evidence="2" id="KW-1185">Reference proteome</keyword>
<dbReference type="EMBL" id="BGZK01000073">
    <property type="protein sequence ID" value="GBP15611.1"/>
    <property type="molecule type" value="Genomic_DNA"/>
</dbReference>